<organism evidence="1 2">
    <name type="scientific">Anaerocolumna cellulosilytica</name>
    <dbReference type="NCBI Taxonomy" id="433286"/>
    <lineage>
        <taxon>Bacteria</taxon>
        <taxon>Bacillati</taxon>
        <taxon>Bacillota</taxon>
        <taxon>Clostridia</taxon>
        <taxon>Lachnospirales</taxon>
        <taxon>Lachnospiraceae</taxon>
        <taxon>Anaerocolumna</taxon>
    </lineage>
</organism>
<dbReference type="AlphaFoldDB" id="A0A6S6R4J7"/>
<proteinExistence type="predicted"/>
<name>A0A6S6R4J7_9FIRM</name>
<dbReference type="Pfam" id="PF18952">
    <property type="entry name" value="DUF5696"/>
    <property type="match status" value="1"/>
</dbReference>
<sequence>MKRLIRLGLFLLSAVLLTGCTGAQEQGEVMEPYAYTGDKTMYALENEFLSFSLDPATTYFQVTDKKNHTVWNSNPVEGANDEKADAESKKQILSTLLVKYSTDVGIQTTYSNYEYSIAKQVYEIEEGSDYIKVKYSIGDVEKVFIYPEALPESKMQIYLNKMDDSQKKQIDSYYRKYDVNKLRASDNKEELLIKYPDLETEKVYVIRDNLQEYISIKLEEVFDAAGYTMADFEEDSHRYEKGEAKQKPFYNISVVYRLDNEELIVEVPFEEMQWPHNYPLIEVTVLPYFCSGSAKEEGYLFVPEGTGGIIEFNNGKVQQNPYYAQVYGWDNGMKRDSLVDESRVAFPVYGIAKNNSAMLCFMEEYNTLATLSADVSGRKHSYNYVNASYTTLHSASVQVSAKSDRSVMVYEAEKPEGAIRQRYRFFGTDSYSEMAGGYRDYLIEKYNLVRYEKSGVPVNITLIGAIDAVKQRFGFPVSVPVPLTTYEEAKNILMELMNYGYQNVSVRYSGMINGGIKQTILQSVKPVSELGSRKELKAYLSYAKENDIAVFLDSVADYTYKGGLFDGFSVNRDASKYPSREVVKLYDFSPVWFGEKDWIDSYYVLKPQLAVSGMQNVAKAGGNFGTSGIAFRDIGYTLNADYNPKNLLTREKVAILQQEALKEIRAVGQKIMVKGGNEYVLSYTDFIVDMELTGNPYQIIDYGVPFYTIALHGLLPYTGTSLNLSNNYTDMVLKSAETGAGLSFTFMKEPVALLQNTNYTYYFGADYDKWKEEAYTIYNRYEAELGGLFNQFITGHERLAEGVFVTSYEGGTRVFVNYSNADYTEGTLKVPARDYKVEGR</sequence>
<dbReference type="InterPro" id="IPR043751">
    <property type="entry name" value="DUF5696"/>
</dbReference>
<dbReference type="Proteomes" id="UP000515561">
    <property type="component" value="Chromosome"/>
</dbReference>
<dbReference type="PROSITE" id="PS51257">
    <property type="entry name" value="PROKAR_LIPOPROTEIN"/>
    <property type="match status" value="1"/>
</dbReference>
<dbReference type="KEGG" id="acel:acsn021_15900"/>
<gene>
    <name evidence="1" type="ORF">acsn021_15900</name>
</gene>
<dbReference type="EMBL" id="AP023367">
    <property type="protein sequence ID" value="BCJ94021.1"/>
    <property type="molecule type" value="Genomic_DNA"/>
</dbReference>
<evidence type="ECO:0000313" key="2">
    <source>
        <dbReference type="Proteomes" id="UP000515561"/>
    </source>
</evidence>
<keyword evidence="2" id="KW-1185">Reference proteome</keyword>
<protein>
    <submittedName>
        <fullName evidence="1">Uncharacterized protein</fullName>
    </submittedName>
</protein>
<accession>A0A6S6R4J7</accession>
<reference evidence="1 2" key="1">
    <citation type="journal article" date="2016" name="Int. J. Syst. Evol. Microbiol.">
        <title>Descriptions of Anaerotaenia torta gen. nov., sp. nov. and Anaerocolumna cellulosilytica gen. nov., sp. nov. isolated from a methanogenic reactor of cattle waste.</title>
        <authorList>
            <person name="Uek A."/>
            <person name="Ohtaki Y."/>
            <person name="Kaku N."/>
            <person name="Ueki K."/>
        </authorList>
    </citation>
    <scope>NUCLEOTIDE SEQUENCE [LARGE SCALE GENOMIC DNA]</scope>
    <source>
        <strain evidence="1 2">SN021</strain>
    </source>
</reference>
<dbReference type="RefSeq" id="WP_184094318.1">
    <property type="nucleotide sequence ID" value="NZ_AP023367.1"/>
</dbReference>
<evidence type="ECO:0000313" key="1">
    <source>
        <dbReference type="EMBL" id="BCJ94021.1"/>
    </source>
</evidence>